<dbReference type="InterPro" id="IPR045584">
    <property type="entry name" value="Pilin-like"/>
</dbReference>
<dbReference type="InterPro" id="IPR051621">
    <property type="entry name" value="T2SS_protein_J"/>
</dbReference>
<evidence type="ECO:0000256" key="5">
    <source>
        <dbReference type="ARBA" id="ARBA00022692"/>
    </source>
</evidence>
<keyword evidence="6 8" id="KW-1133">Transmembrane helix</keyword>
<dbReference type="EMBL" id="JANIBK010000368">
    <property type="protein sequence ID" value="MCQ8131101.1"/>
    <property type="molecule type" value="Genomic_DNA"/>
</dbReference>
<proteinExistence type="predicted"/>
<evidence type="ECO:0000313" key="9">
    <source>
        <dbReference type="EMBL" id="MCQ8131101.1"/>
    </source>
</evidence>
<evidence type="ECO:0000256" key="4">
    <source>
        <dbReference type="ARBA" id="ARBA00022519"/>
    </source>
</evidence>
<dbReference type="PANTHER" id="PTHR39583">
    <property type="entry name" value="TYPE II SECRETION SYSTEM PROTEIN J-RELATED"/>
    <property type="match status" value="1"/>
</dbReference>
<evidence type="ECO:0000256" key="6">
    <source>
        <dbReference type="ARBA" id="ARBA00022989"/>
    </source>
</evidence>
<feature type="transmembrane region" description="Helical" evidence="8">
    <location>
        <begin position="12"/>
        <end position="34"/>
    </location>
</feature>
<sequence>MNKRFNRAGGFTLLELLVAMAIFAIMAVMAYGGLKTVIDTRRATQAKAAQLRQLQQALYLLNEDLQQAVSRP</sequence>
<dbReference type="Pfam" id="PF07963">
    <property type="entry name" value="N_methyl"/>
    <property type="match status" value="1"/>
</dbReference>
<name>A0ABT1UB70_9GAMM</name>
<keyword evidence="4" id="KW-0997">Cell inner membrane</keyword>
<dbReference type="PROSITE" id="PS00409">
    <property type="entry name" value="PROKAR_NTER_METHYL"/>
    <property type="match status" value="1"/>
</dbReference>
<dbReference type="Proteomes" id="UP001524586">
    <property type="component" value="Unassembled WGS sequence"/>
</dbReference>
<evidence type="ECO:0000313" key="10">
    <source>
        <dbReference type="Proteomes" id="UP001524586"/>
    </source>
</evidence>
<keyword evidence="2" id="KW-1003">Cell membrane</keyword>
<comment type="subcellular location">
    <subcellularLocation>
        <location evidence="1">Cell inner membrane</location>
        <topology evidence="1">Single-pass membrane protein</topology>
    </subcellularLocation>
</comment>
<protein>
    <submittedName>
        <fullName evidence="9">Prepilin-type N-terminal cleavage/methylation domain-containing protein</fullName>
    </submittedName>
</protein>
<evidence type="ECO:0000256" key="8">
    <source>
        <dbReference type="SAM" id="Phobius"/>
    </source>
</evidence>
<evidence type="ECO:0000256" key="1">
    <source>
        <dbReference type="ARBA" id="ARBA00004377"/>
    </source>
</evidence>
<keyword evidence="7 8" id="KW-0472">Membrane</keyword>
<dbReference type="Gene3D" id="3.30.700.10">
    <property type="entry name" value="Glycoprotein, Type 4 Pilin"/>
    <property type="match status" value="1"/>
</dbReference>
<gene>
    <name evidence="9" type="ORF">NP596_21780</name>
</gene>
<reference evidence="9 10" key="1">
    <citation type="submission" date="2022-07" db="EMBL/GenBank/DDBJ databases">
        <title>Methylomonas rivi sp. nov., Methylomonas rosea sp. nov., Methylomonas aureus sp. nov. and Methylomonas subterranea sp. nov., four novel methanotrophs isolated from a freshwater creek and the deep terrestrial subsurface.</title>
        <authorList>
            <person name="Abin C."/>
            <person name="Sankaranarayanan K."/>
            <person name="Garner C."/>
            <person name="Sindelar R."/>
            <person name="Kotary K."/>
            <person name="Garner R."/>
            <person name="Barclay S."/>
            <person name="Lawson P."/>
            <person name="Krumholz L."/>
        </authorList>
    </citation>
    <scope>NUCLEOTIDE SEQUENCE [LARGE SCALE GENOMIC DNA]</scope>
    <source>
        <strain evidence="9 10">WSC-6</strain>
    </source>
</reference>
<evidence type="ECO:0000256" key="2">
    <source>
        <dbReference type="ARBA" id="ARBA00022475"/>
    </source>
</evidence>
<evidence type="ECO:0000256" key="7">
    <source>
        <dbReference type="ARBA" id="ARBA00023136"/>
    </source>
</evidence>
<feature type="non-terminal residue" evidence="9">
    <location>
        <position position="72"/>
    </location>
</feature>
<organism evidence="9 10">
    <name type="scientific">Methylomonas rivi</name>
    <dbReference type="NCBI Taxonomy" id="2952226"/>
    <lineage>
        <taxon>Bacteria</taxon>
        <taxon>Pseudomonadati</taxon>
        <taxon>Pseudomonadota</taxon>
        <taxon>Gammaproteobacteria</taxon>
        <taxon>Methylococcales</taxon>
        <taxon>Methylococcaceae</taxon>
        <taxon>Methylomonas</taxon>
    </lineage>
</organism>
<comment type="caution">
    <text evidence="9">The sequence shown here is derived from an EMBL/GenBank/DDBJ whole genome shotgun (WGS) entry which is preliminary data.</text>
</comment>
<keyword evidence="10" id="KW-1185">Reference proteome</keyword>
<keyword evidence="3" id="KW-0488">Methylation</keyword>
<dbReference type="NCBIfam" id="TIGR02532">
    <property type="entry name" value="IV_pilin_GFxxxE"/>
    <property type="match status" value="1"/>
</dbReference>
<evidence type="ECO:0000256" key="3">
    <source>
        <dbReference type="ARBA" id="ARBA00022481"/>
    </source>
</evidence>
<dbReference type="SUPFAM" id="SSF54523">
    <property type="entry name" value="Pili subunits"/>
    <property type="match status" value="1"/>
</dbReference>
<dbReference type="RefSeq" id="WP_256617463.1">
    <property type="nucleotide sequence ID" value="NZ_JANIBK010000368.1"/>
</dbReference>
<keyword evidence="5 8" id="KW-0812">Transmembrane</keyword>
<accession>A0ABT1UB70</accession>
<dbReference type="PANTHER" id="PTHR39583:SF2">
    <property type="entry name" value="TYPE II SECRETION SYSTEM PROTEIN J"/>
    <property type="match status" value="1"/>
</dbReference>
<dbReference type="InterPro" id="IPR012902">
    <property type="entry name" value="N_methyl_site"/>
</dbReference>